<feature type="domain" description="PepSY" evidence="2">
    <location>
        <begin position="121"/>
        <end position="178"/>
    </location>
</feature>
<feature type="domain" description="PepSY" evidence="2">
    <location>
        <begin position="45"/>
        <end position="99"/>
    </location>
</feature>
<dbReference type="OrthoDB" id="8797026at2"/>
<feature type="signal peptide" evidence="1">
    <location>
        <begin position="1"/>
        <end position="30"/>
    </location>
</feature>
<sequence>MTTIKTSEVNARNILAAAAMAFSLAAPALADSPDEVRARLSSASLSLPQAIEKGLEAAPGKVIDIDLDRDDGVVRYELEIITAQQENIEVHVNAATGAIDQFKNDGKASRKDLSRLEEARIDITQAIDAAVKNTPGTPFSAQLDSHWGKTSYEVDILQADGRIFEVKIDAADGSILRTKQD</sequence>
<proteinExistence type="predicted"/>
<evidence type="ECO:0000259" key="2">
    <source>
        <dbReference type="Pfam" id="PF03413"/>
    </source>
</evidence>
<organism evidence="3 4">
    <name type="scientific">Corticibacter populi</name>
    <dbReference type="NCBI Taxonomy" id="1550736"/>
    <lineage>
        <taxon>Bacteria</taxon>
        <taxon>Pseudomonadati</taxon>
        <taxon>Pseudomonadota</taxon>
        <taxon>Betaproteobacteria</taxon>
        <taxon>Burkholderiales</taxon>
        <taxon>Comamonadaceae</taxon>
        <taxon>Corticibacter</taxon>
    </lineage>
</organism>
<gene>
    <name evidence="3" type="ORF">D8I35_13045</name>
</gene>
<comment type="caution">
    <text evidence="3">The sequence shown here is derived from an EMBL/GenBank/DDBJ whole genome shotgun (WGS) entry which is preliminary data.</text>
</comment>
<dbReference type="InterPro" id="IPR025711">
    <property type="entry name" value="PepSY"/>
</dbReference>
<feature type="chain" id="PRO_5018279340" evidence="1">
    <location>
        <begin position="31"/>
        <end position="181"/>
    </location>
</feature>
<dbReference type="AlphaFoldDB" id="A0A3M6QNZ5"/>
<protein>
    <submittedName>
        <fullName evidence="3">Peptidase</fullName>
    </submittedName>
</protein>
<dbReference type="Gene3D" id="3.10.450.40">
    <property type="match status" value="2"/>
</dbReference>
<dbReference type="EMBL" id="RDQO01000004">
    <property type="protein sequence ID" value="RMX04790.1"/>
    <property type="molecule type" value="Genomic_DNA"/>
</dbReference>
<evidence type="ECO:0000313" key="4">
    <source>
        <dbReference type="Proteomes" id="UP000278006"/>
    </source>
</evidence>
<reference evidence="3 4" key="1">
    <citation type="submission" date="2018-10" db="EMBL/GenBank/DDBJ databases">
        <title>Draft genome of Cortibacter populi DSM10536.</title>
        <authorList>
            <person name="Bernier A.-M."/>
            <person name="Bernard K."/>
        </authorList>
    </citation>
    <scope>NUCLEOTIDE SEQUENCE [LARGE SCALE GENOMIC DNA]</scope>
    <source>
        <strain evidence="3 4">DSM 105136</strain>
    </source>
</reference>
<dbReference type="RefSeq" id="WP_122230043.1">
    <property type="nucleotide sequence ID" value="NZ_RDQO01000004.1"/>
</dbReference>
<keyword evidence="1" id="KW-0732">Signal</keyword>
<dbReference type="Pfam" id="PF03413">
    <property type="entry name" value="PepSY"/>
    <property type="match status" value="2"/>
</dbReference>
<accession>A0A3M6QNZ5</accession>
<keyword evidence="4" id="KW-1185">Reference proteome</keyword>
<name>A0A3M6QNZ5_9BURK</name>
<dbReference type="Proteomes" id="UP000278006">
    <property type="component" value="Unassembled WGS sequence"/>
</dbReference>
<evidence type="ECO:0000256" key="1">
    <source>
        <dbReference type="SAM" id="SignalP"/>
    </source>
</evidence>
<evidence type="ECO:0000313" key="3">
    <source>
        <dbReference type="EMBL" id="RMX04790.1"/>
    </source>
</evidence>